<accession>A0ABY2UL75</accession>
<dbReference type="SUPFAM" id="SSF52540">
    <property type="entry name" value="P-loop containing nucleoside triphosphate hydrolases"/>
    <property type="match status" value="1"/>
</dbReference>
<evidence type="ECO:0000259" key="3">
    <source>
        <dbReference type="Pfam" id="PF09848"/>
    </source>
</evidence>
<comment type="caution">
    <text evidence="4">The sequence shown here is derived from an EMBL/GenBank/DDBJ whole genome shotgun (WGS) entry which is preliminary data.</text>
</comment>
<proteinExistence type="predicted"/>
<dbReference type="Pfam" id="PF08378">
    <property type="entry name" value="NERD"/>
    <property type="match status" value="1"/>
</dbReference>
<dbReference type="Proteomes" id="UP000306791">
    <property type="component" value="Unassembled WGS sequence"/>
</dbReference>
<dbReference type="InterPro" id="IPR027417">
    <property type="entry name" value="P-loop_NTPase"/>
</dbReference>
<name>A0ABY2UL75_9GAMM</name>
<feature type="domain" description="NERD" evidence="2">
    <location>
        <begin position="18"/>
        <end position="119"/>
    </location>
</feature>
<evidence type="ECO:0000259" key="2">
    <source>
        <dbReference type="Pfam" id="PF08378"/>
    </source>
</evidence>
<organism evidence="4 5">
    <name type="scientific">Microbulbifer harenosus</name>
    <dbReference type="NCBI Taxonomy" id="2576840"/>
    <lineage>
        <taxon>Bacteria</taxon>
        <taxon>Pseudomonadati</taxon>
        <taxon>Pseudomonadota</taxon>
        <taxon>Gammaproteobacteria</taxon>
        <taxon>Cellvibrionales</taxon>
        <taxon>Microbulbiferaceae</taxon>
        <taxon>Microbulbifer</taxon>
    </lineage>
</organism>
<reference evidence="4 5" key="1">
    <citation type="submission" date="2019-05" db="EMBL/GenBank/DDBJ databases">
        <title>Microbulbifer harenosus sp. nov., an alginate-degrading bacterium isolated from coastal sand.</title>
        <authorList>
            <person name="Huang H."/>
            <person name="Mo K."/>
            <person name="Bao S."/>
        </authorList>
    </citation>
    <scope>NUCLEOTIDE SEQUENCE [LARGE SCALE GENOMIC DNA]</scope>
    <source>
        <strain evidence="4 5">HB161719</strain>
    </source>
</reference>
<sequence length="562" mass="63338">MARLIPNIDVDEIDLKPERDVARALVDQLPNNVLVLHSYPWLRPDRNDRTGKVTLIEGEADFLIVWPEMGILVVEVKGGTIKYDADNRGWFRELGSYSKPIKDPFEQARRNSHQIVGLISNRVYGGNSPPFSHGYAVIFPDCIYSGALPPGADAAITLSSNDLSSIADKVARALRQWARTATPYAFSKEELGKVQRAILPAFNILPVLFRTIEEQEERLIRLTDEQIRLLAFLGDNKRVAIEGVAGSGKTMLAKRQAETFAEKGMKTLFVCFNKELANWLKQELPGELDDLVHVHHFHALCAQLCRRAGIGFNPPERNSEHFWKEEAAYLLLDALEFIHEQYDAVVVDEAQDFYPDWWEPLEQLNEAKENGFLYVFYDPAQNLYNDGKVFVPAMGEPFRLPTNCRNTKAISGTCSKILKREIATHPLAPDGVSTEFITEKKHKIPPAIDSMVKQLIAVDKISCSQVVILSPNRFKNSCLNGLNKIGEQKLTFDTSEWRHDEGILFSTIRSFKGLEADIVILVDVVEPGSVEHFGISDLYVACSRAKHILKIVSDRKIEDLIV</sequence>
<evidence type="ECO:0000313" key="4">
    <source>
        <dbReference type="EMBL" id="TLM79162.1"/>
    </source>
</evidence>
<protein>
    <recommendedName>
        <fullName evidence="1">DNA 3'-5' helicase II</fullName>
    </recommendedName>
</protein>
<feature type="domain" description="Schlafen group 3-like DNA/RNA helicase" evidence="3">
    <location>
        <begin position="239"/>
        <end position="384"/>
    </location>
</feature>
<dbReference type="EMBL" id="VANI01000004">
    <property type="protein sequence ID" value="TLM79162.1"/>
    <property type="molecule type" value="Genomic_DNA"/>
</dbReference>
<dbReference type="RefSeq" id="WP_138234335.1">
    <property type="nucleotide sequence ID" value="NZ_CP185860.1"/>
</dbReference>
<dbReference type="Gene3D" id="3.40.50.300">
    <property type="entry name" value="P-loop containing nucleotide triphosphate hydrolases"/>
    <property type="match status" value="2"/>
</dbReference>
<dbReference type="PANTHER" id="PTHR11070:SF2">
    <property type="entry name" value="ATP-DEPENDENT DNA HELICASE SRS2"/>
    <property type="match status" value="1"/>
</dbReference>
<evidence type="ECO:0000313" key="5">
    <source>
        <dbReference type="Proteomes" id="UP000306791"/>
    </source>
</evidence>
<evidence type="ECO:0000256" key="1">
    <source>
        <dbReference type="ARBA" id="ARBA00034923"/>
    </source>
</evidence>
<dbReference type="InterPro" id="IPR018647">
    <property type="entry name" value="SLFN_3-like_DNA/RNA_helicase"/>
</dbReference>
<dbReference type="Pfam" id="PF09848">
    <property type="entry name" value="SLFN-g3_helicase"/>
    <property type="match status" value="1"/>
</dbReference>
<dbReference type="PANTHER" id="PTHR11070">
    <property type="entry name" value="UVRD / RECB / PCRA DNA HELICASE FAMILY MEMBER"/>
    <property type="match status" value="1"/>
</dbReference>
<keyword evidence="5" id="KW-1185">Reference proteome</keyword>
<dbReference type="InterPro" id="IPR000212">
    <property type="entry name" value="DNA_helicase_UvrD/REP"/>
</dbReference>
<dbReference type="InterPro" id="IPR011528">
    <property type="entry name" value="NERD"/>
</dbReference>
<gene>
    <name evidence="4" type="ORF">FDY93_03385</name>
</gene>